<reference evidence="1 2" key="1">
    <citation type="submission" date="2020-03" db="EMBL/GenBank/DDBJ databases">
        <title>Genomic Encyclopedia of Type Strains, Phase IV (KMG-IV): sequencing the most valuable type-strain genomes for metagenomic binning, comparative biology and taxonomic classification.</title>
        <authorList>
            <person name="Goeker M."/>
        </authorList>
    </citation>
    <scope>NUCLEOTIDE SEQUENCE [LARGE SCALE GENOMIC DNA]</scope>
    <source>
        <strain evidence="1 2">DSM 29762</strain>
    </source>
</reference>
<keyword evidence="2" id="KW-1185">Reference proteome</keyword>
<evidence type="ECO:0000313" key="1">
    <source>
        <dbReference type="EMBL" id="NJB70170.1"/>
    </source>
</evidence>
<dbReference type="EMBL" id="JAATJJ010000001">
    <property type="protein sequence ID" value="NJB70170.1"/>
    <property type="molecule type" value="Genomic_DNA"/>
</dbReference>
<protein>
    <recommendedName>
        <fullName evidence="3">Secretion system C-terminal sorting domain-containing protein</fullName>
    </recommendedName>
</protein>
<name>A0A846QT84_9FLAO</name>
<dbReference type="AlphaFoldDB" id="A0A846QT84"/>
<evidence type="ECO:0000313" key="2">
    <source>
        <dbReference type="Proteomes" id="UP000590442"/>
    </source>
</evidence>
<dbReference type="SUPFAM" id="SSF50974">
    <property type="entry name" value="Nitrous oxide reductase, N-terminal domain"/>
    <property type="match status" value="1"/>
</dbReference>
<comment type="caution">
    <text evidence="1">The sequence shown here is derived from an EMBL/GenBank/DDBJ whole genome shotgun (WGS) entry which is preliminary data.</text>
</comment>
<evidence type="ECO:0008006" key="3">
    <source>
        <dbReference type="Google" id="ProtNLM"/>
    </source>
</evidence>
<proteinExistence type="predicted"/>
<accession>A0A846QT84</accession>
<organism evidence="1 2">
    <name type="scientific">Saonia flava</name>
    <dbReference type="NCBI Taxonomy" id="523696"/>
    <lineage>
        <taxon>Bacteria</taxon>
        <taxon>Pseudomonadati</taxon>
        <taxon>Bacteroidota</taxon>
        <taxon>Flavobacteriia</taxon>
        <taxon>Flavobacteriales</taxon>
        <taxon>Flavobacteriaceae</taxon>
        <taxon>Saonia</taxon>
    </lineage>
</organism>
<dbReference type="RefSeq" id="WP_167960744.1">
    <property type="nucleotide sequence ID" value="NZ_JAATJJ010000001.1"/>
</dbReference>
<dbReference type="InterPro" id="IPR011045">
    <property type="entry name" value="N2O_reductase_N"/>
</dbReference>
<gene>
    <name evidence="1" type="ORF">GGR42_000632</name>
</gene>
<sequence length="385" mass="43243">MKNIVFLLFLWTLGLFSQENMSEMGNLPMDVYESSGLLFYKGKLITHNDSGNTAQLFEIDTLTMSITRTITISNAENVDWEDISQDENFIYVGDFGNNTGDRQDLKVYRIAKSDYSVSTNVTADIILFSYEDQINFSTTQNSDWDAEALVVMNNELVVLTKQWESKGTSAYSMPKEPGSYFAKNIGDFPIAGMVTGATFNGETKELFMIGYSHTLSPFIAVAANVSNESIFSEVDKVNLNVGLAQIEGIAQIDENHFFISSEKFVNNTPSITLEAKLFSFKKENEIEIPVEEEGEDGEEVVVEEENQEKLILYKANGSNELHYQLNTNDEVYGQAIFNSLGKIISHRQGNEILVSPIDMSNYEAAIYYLTFYLQSGVVSKAFIRN</sequence>
<dbReference type="Proteomes" id="UP000590442">
    <property type="component" value="Unassembled WGS sequence"/>
</dbReference>